<evidence type="ECO:0000256" key="3">
    <source>
        <dbReference type="ARBA" id="ARBA00038502"/>
    </source>
</evidence>
<proteinExistence type="inferred from homology"/>
<protein>
    <submittedName>
        <fullName evidence="5">GNAT family N-acetyltransferase</fullName>
    </submittedName>
</protein>
<dbReference type="PROSITE" id="PS51186">
    <property type="entry name" value="GNAT"/>
    <property type="match status" value="1"/>
</dbReference>
<accession>A0ABS0RDI7</accession>
<gene>
    <name evidence="5" type="ORF">JBF12_21235</name>
</gene>
<dbReference type="SUPFAM" id="SSF55729">
    <property type="entry name" value="Acyl-CoA N-acyltransferases (Nat)"/>
    <property type="match status" value="1"/>
</dbReference>
<comment type="similarity">
    <text evidence="3">Belongs to the acetyltransferase family. RimJ subfamily.</text>
</comment>
<organism evidence="5 6">
    <name type="scientific">Streptomyces javensis</name>
    <dbReference type="NCBI Taxonomy" id="114698"/>
    <lineage>
        <taxon>Bacteria</taxon>
        <taxon>Bacillati</taxon>
        <taxon>Actinomycetota</taxon>
        <taxon>Actinomycetes</taxon>
        <taxon>Kitasatosporales</taxon>
        <taxon>Streptomycetaceae</taxon>
        <taxon>Streptomyces</taxon>
        <taxon>Streptomyces violaceusniger group</taxon>
    </lineage>
</organism>
<evidence type="ECO:0000313" key="6">
    <source>
        <dbReference type="Proteomes" id="UP000638849"/>
    </source>
</evidence>
<comment type="caution">
    <text evidence="5">The sequence shown here is derived from an EMBL/GenBank/DDBJ whole genome shotgun (WGS) entry which is preliminary data.</text>
</comment>
<sequence>MGTTPAPPGEAVALLTGQTGEPTAIQVLSDRRGSRESPRVQWSWGILAENDLIGLISLRRRTPAMGTISYILREDSWGNGYATHAAHQVVTVAFTTAGLNRLEAMHHPDNPASGRVLAKAGFTRIGTADRDSETGPVPYELYALESGA</sequence>
<dbReference type="InterPro" id="IPR051531">
    <property type="entry name" value="N-acetyltransferase"/>
</dbReference>
<dbReference type="EMBL" id="JAEEAQ010000199">
    <property type="protein sequence ID" value="MBI0315456.1"/>
    <property type="molecule type" value="Genomic_DNA"/>
</dbReference>
<dbReference type="InterPro" id="IPR016181">
    <property type="entry name" value="Acyl_CoA_acyltransferase"/>
</dbReference>
<dbReference type="RefSeq" id="WP_198278403.1">
    <property type="nucleotide sequence ID" value="NZ_BAAAIF010000090.1"/>
</dbReference>
<evidence type="ECO:0000256" key="1">
    <source>
        <dbReference type="ARBA" id="ARBA00022679"/>
    </source>
</evidence>
<dbReference type="Gene3D" id="3.40.630.30">
    <property type="match status" value="1"/>
</dbReference>
<keyword evidence="2" id="KW-0012">Acyltransferase</keyword>
<dbReference type="Pfam" id="PF13302">
    <property type="entry name" value="Acetyltransf_3"/>
    <property type="match status" value="1"/>
</dbReference>
<evidence type="ECO:0000259" key="4">
    <source>
        <dbReference type="PROSITE" id="PS51186"/>
    </source>
</evidence>
<keyword evidence="1" id="KW-0808">Transferase</keyword>
<evidence type="ECO:0000256" key="2">
    <source>
        <dbReference type="ARBA" id="ARBA00023315"/>
    </source>
</evidence>
<feature type="domain" description="N-acetyltransferase" evidence="4">
    <location>
        <begin position="1"/>
        <end position="144"/>
    </location>
</feature>
<reference evidence="5 6" key="1">
    <citation type="submission" date="2020-12" db="EMBL/GenBank/DDBJ databases">
        <authorList>
            <person name="Kusuma A.B."/>
            <person name="Nouioui I."/>
            <person name="Goodfellow M."/>
        </authorList>
    </citation>
    <scope>NUCLEOTIDE SEQUENCE [LARGE SCALE GENOMIC DNA]</scope>
    <source>
        <strain evidence="5 6">DSM 41764</strain>
    </source>
</reference>
<evidence type="ECO:0000313" key="5">
    <source>
        <dbReference type="EMBL" id="MBI0315456.1"/>
    </source>
</evidence>
<dbReference type="InterPro" id="IPR000182">
    <property type="entry name" value="GNAT_dom"/>
</dbReference>
<keyword evidence="6" id="KW-1185">Reference proteome</keyword>
<dbReference type="Proteomes" id="UP000638849">
    <property type="component" value="Unassembled WGS sequence"/>
</dbReference>
<dbReference type="PANTHER" id="PTHR43792">
    <property type="entry name" value="GNAT FAMILY, PUTATIVE (AFU_ORTHOLOGUE AFUA_3G00765)-RELATED-RELATED"/>
    <property type="match status" value="1"/>
</dbReference>
<dbReference type="PANTHER" id="PTHR43792:SF8">
    <property type="entry name" value="[RIBOSOMAL PROTEIN US5]-ALANINE N-ACETYLTRANSFERASE"/>
    <property type="match status" value="1"/>
</dbReference>
<name>A0ABS0RDI7_9ACTN</name>